<evidence type="ECO:0008006" key="4">
    <source>
        <dbReference type="Google" id="ProtNLM"/>
    </source>
</evidence>
<organism evidence="2 3">
    <name type="scientific">Bacillus wiedmannii</name>
    <dbReference type="NCBI Taxonomy" id="1890302"/>
    <lineage>
        <taxon>Bacteria</taxon>
        <taxon>Bacillati</taxon>
        <taxon>Bacillota</taxon>
        <taxon>Bacilli</taxon>
        <taxon>Bacillales</taxon>
        <taxon>Bacillaceae</taxon>
        <taxon>Bacillus</taxon>
        <taxon>Bacillus cereus group</taxon>
    </lineage>
</organism>
<feature type="region of interest" description="Disordered" evidence="1">
    <location>
        <begin position="1"/>
        <end position="21"/>
    </location>
</feature>
<reference evidence="2 3" key="1">
    <citation type="journal article" date="2019" name="Environ. Microbiol.">
        <title>An active ?-lactamase is a part of an orchestrated cell wall stress resistance network of Bacillus subtilis and related rhizosphere species.</title>
        <authorList>
            <person name="Bucher T."/>
            <person name="Keren-Paz A."/>
            <person name="Hausser J."/>
            <person name="Olender T."/>
            <person name="Cytryn E."/>
            <person name="Kolodkin-Gal I."/>
        </authorList>
    </citation>
    <scope>NUCLEOTIDE SEQUENCE [LARGE SCALE GENOMIC DNA]</scope>
    <source>
        <strain evidence="2 3">I71</strain>
    </source>
</reference>
<dbReference type="Proteomes" id="UP000306037">
    <property type="component" value="Unassembled WGS sequence"/>
</dbReference>
<protein>
    <recommendedName>
        <fullName evidence="4">Collagen-like protein</fullName>
    </recommendedName>
</protein>
<comment type="caution">
    <text evidence="2">The sequence shown here is derived from an EMBL/GenBank/DDBJ whole genome shotgun (WGS) entry which is preliminary data.</text>
</comment>
<accession>A0A4U2MHF7</accession>
<feature type="non-terminal residue" evidence="2">
    <location>
        <position position="1"/>
    </location>
</feature>
<gene>
    <name evidence="2" type="ORF">FC694_25975</name>
</gene>
<name>A0A4U2MHF7_9BACI</name>
<evidence type="ECO:0000313" key="2">
    <source>
        <dbReference type="EMBL" id="TKH10395.1"/>
    </source>
</evidence>
<proteinExistence type="predicted"/>
<sequence>TGTAGATGATGTTGATGATGPTGAAGSAGQFFRNQNLSAVTPGGIIPLTTSGADNTPGAFTLNGDGTVTINIPGLYFVQGKTDVFNLIGTYSTALALNGAILPESITTFVSTEANTKFLINDSIVFLVTGNVISLVNNPNSGTTFSLSANSAATCSIVLVRIA</sequence>
<evidence type="ECO:0000313" key="3">
    <source>
        <dbReference type="Proteomes" id="UP000306037"/>
    </source>
</evidence>
<evidence type="ECO:0000256" key="1">
    <source>
        <dbReference type="SAM" id="MobiDB-lite"/>
    </source>
</evidence>
<dbReference type="Gene3D" id="2.60.120.40">
    <property type="match status" value="1"/>
</dbReference>
<dbReference type="EMBL" id="SZOM01000296">
    <property type="protein sequence ID" value="TKH10395.1"/>
    <property type="molecule type" value="Genomic_DNA"/>
</dbReference>
<dbReference type="InterPro" id="IPR008983">
    <property type="entry name" value="Tumour_necrosis_fac-like_dom"/>
</dbReference>
<dbReference type="RefSeq" id="WP_423060128.1">
    <property type="nucleotide sequence ID" value="NZ_SZOM01000296.1"/>
</dbReference>
<dbReference type="AlphaFoldDB" id="A0A4U2MHF7"/>